<keyword evidence="2" id="KW-1185">Reference proteome</keyword>
<dbReference type="Gene3D" id="3.40.50.1110">
    <property type="entry name" value="SGNH hydrolase"/>
    <property type="match status" value="1"/>
</dbReference>
<proteinExistence type="predicted"/>
<name>A0A7G9RXI8_9FIRM</name>
<evidence type="ECO:0008006" key="3">
    <source>
        <dbReference type="Google" id="ProtNLM"/>
    </source>
</evidence>
<evidence type="ECO:0000313" key="1">
    <source>
        <dbReference type="EMBL" id="QNN60313.1"/>
    </source>
</evidence>
<dbReference type="KEGG" id="eio:H9L01_08030"/>
<dbReference type="Proteomes" id="UP000515928">
    <property type="component" value="Chromosome"/>
</dbReference>
<evidence type="ECO:0000313" key="2">
    <source>
        <dbReference type="Proteomes" id="UP000515928"/>
    </source>
</evidence>
<dbReference type="RefSeq" id="WP_187533443.1">
    <property type="nucleotide sequence ID" value="NZ_CBCSHU010000007.1"/>
</dbReference>
<gene>
    <name evidence="1" type="ORF">H9L01_08030</name>
</gene>
<protein>
    <recommendedName>
        <fullName evidence="3">SGNH/GDSL hydrolase family protein</fullName>
    </recommendedName>
</protein>
<organism evidence="1 2">
    <name type="scientific">Erysipelothrix inopinata</name>
    <dbReference type="NCBI Taxonomy" id="225084"/>
    <lineage>
        <taxon>Bacteria</taxon>
        <taxon>Bacillati</taxon>
        <taxon>Bacillota</taxon>
        <taxon>Erysipelotrichia</taxon>
        <taxon>Erysipelotrichales</taxon>
        <taxon>Erysipelotrichaceae</taxon>
        <taxon>Erysipelothrix</taxon>
    </lineage>
</organism>
<dbReference type="EMBL" id="CP060715">
    <property type="protein sequence ID" value="QNN60313.1"/>
    <property type="molecule type" value="Genomic_DNA"/>
</dbReference>
<reference evidence="1 2" key="1">
    <citation type="submission" date="2020-08" db="EMBL/GenBank/DDBJ databases">
        <title>Genome sequence of Erysipelothrix inopinata DSM 15511T.</title>
        <authorList>
            <person name="Hyun D.-W."/>
            <person name="Bae J.-W."/>
        </authorList>
    </citation>
    <scope>NUCLEOTIDE SEQUENCE [LARGE SCALE GENOMIC DNA]</scope>
    <source>
        <strain evidence="1 2">DSM 15511</strain>
    </source>
</reference>
<accession>A0A7G9RXI8</accession>
<dbReference type="AlphaFoldDB" id="A0A7G9RXI8"/>
<dbReference type="SUPFAM" id="SSF52266">
    <property type="entry name" value="SGNH hydrolase"/>
    <property type="match status" value="1"/>
</dbReference>
<sequence>MKKHKNIFKSILFLIILSLLLVAFSSVLKPSDEPKALKGVLAEQDNTMDYLILGDSEAYSSVSPMEIWNTKGYVGYNIGSSAQSLLKGFEDLETALTKQKPKVLLIESNFFFRDKGMVNEIEKNIGDFFSQFFPIFADHNNWKSYVKHDKKRDKPEKPSLSPLKGYHYTVDVKPYTKGNYVRESEKTDKIPGYQRQSIEKILNFAKSHDIKIVIYSAPSPSNWTYTKHNAVSKIASNNNIDYLDLNLLLNEVGIDWNTDTYDAGDHLNYSGALKVSNYLAEYLSNNTELVNKKDDPNFETWKSNYKEYSDIIAKKKNRHV</sequence>
<dbReference type="InterPro" id="IPR036514">
    <property type="entry name" value="SGNH_hydro_sf"/>
</dbReference>